<accession>A0ABW1IJG6</accession>
<reference evidence="2" key="1">
    <citation type="journal article" date="2019" name="Int. J. Syst. Evol. Microbiol.">
        <title>The Global Catalogue of Microorganisms (GCM) 10K type strain sequencing project: providing services to taxonomists for standard genome sequencing and annotation.</title>
        <authorList>
            <consortium name="The Broad Institute Genomics Platform"/>
            <consortium name="The Broad Institute Genome Sequencing Center for Infectious Disease"/>
            <person name="Wu L."/>
            <person name="Ma J."/>
        </authorList>
    </citation>
    <scope>NUCLEOTIDE SEQUENCE [LARGE SCALE GENOMIC DNA]</scope>
    <source>
        <strain evidence="2">CCM 8749</strain>
    </source>
</reference>
<keyword evidence="2" id="KW-1185">Reference proteome</keyword>
<evidence type="ECO:0000313" key="2">
    <source>
        <dbReference type="Proteomes" id="UP001596250"/>
    </source>
</evidence>
<evidence type="ECO:0000313" key="1">
    <source>
        <dbReference type="EMBL" id="MFC5985179.1"/>
    </source>
</evidence>
<dbReference type="EMBL" id="JBHSQV010000010">
    <property type="protein sequence ID" value="MFC5985179.1"/>
    <property type="molecule type" value="Genomic_DNA"/>
</dbReference>
<dbReference type="Proteomes" id="UP001596250">
    <property type="component" value="Unassembled WGS sequence"/>
</dbReference>
<dbReference type="RefSeq" id="WP_379891765.1">
    <property type="nucleotide sequence ID" value="NZ_CBCSCT010000003.1"/>
</dbReference>
<name>A0ABW1IJG6_9BACL</name>
<organism evidence="1 2">
    <name type="scientific">Marinicrinis lubricantis</name>
    <dbReference type="NCBI Taxonomy" id="2086470"/>
    <lineage>
        <taxon>Bacteria</taxon>
        <taxon>Bacillati</taxon>
        <taxon>Bacillota</taxon>
        <taxon>Bacilli</taxon>
        <taxon>Bacillales</taxon>
        <taxon>Paenibacillaceae</taxon>
    </lineage>
</organism>
<protein>
    <submittedName>
        <fullName evidence="1">Uncharacterized protein</fullName>
    </submittedName>
</protein>
<comment type="caution">
    <text evidence="1">The sequence shown here is derived from an EMBL/GenBank/DDBJ whole genome shotgun (WGS) entry which is preliminary data.</text>
</comment>
<proteinExistence type="predicted"/>
<sequence length="141" mass="15567">MKQILIFVLFSALLCWLLFSPIYKHVLIMRQAMIQKEVDYLLEIGTNASHGYISASMLNESKERLERHGFEPSELNYVVSSVSGQPADNAAAPILRGDGIQLTISYPYDGLFMIDKLIGISSSDDGGSMSATGLQMSEYVP</sequence>
<gene>
    <name evidence="1" type="ORF">ACFPXP_01670</name>
</gene>